<feature type="transmembrane region" description="Helical" evidence="1">
    <location>
        <begin position="94"/>
        <end position="113"/>
    </location>
</feature>
<keyword evidence="1" id="KW-1133">Transmembrane helix</keyword>
<feature type="transmembrane region" description="Helical" evidence="1">
    <location>
        <begin position="66"/>
        <end position="87"/>
    </location>
</feature>
<evidence type="ECO:0000256" key="1">
    <source>
        <dbReference type="SAM" id="Phobius"/>
    </source>
</evidence>
<name>A0ABS2NYN8_9BACI</name>
<dbReference type="EMBL" id="JAFBED010000003">
    <property type="protein sequence ID" value="MBM7619788.1"/>
    <property type="molecule type" value="Genomic_DNA"/>
</dbReference>
<keyword evidence="3" id="KW-1185">Reference proteome</keyword>
<dbReference type="Proteomes" id="UP000737402">
    <property type="component" value="Unassembled WGS sequence"/>
</dbReference>
<evidence type="ECO:0000313" key="2">
    <source>
        <dbReference type="EMBL" id="MBM7619788.1"/>
    </source>
</evidence>
<dbReference type="RefSeq" id="WP_204415032.1">
    <property type="nucleotide sequence ID" value="NZ_JAFBED010000003.1"/>
</dbReference>
<keyword evidence="1" id="KW-0472">Membrane</keyword>
<feature type="transmembrane region" description="Helical" evidence="1">
    <location>
        <begin position="125"/>
        <end position="145"/>
    </location>
</feature>
<evidence type="ECO:0000313" key="3">
    <source>
        <dbReference type="Proteomes" id="UP000737402"/>
    </source>
</evidence>
<gene>
    <name evidence="2" type="ORF">JOC95_001640</name>
</gene>
<comment type="caution">
    <text evidence="2">The sequence shown here is derived from an EMBL/GenBank/DDBJ whole genome shotgun (WGS) entry which is preliminary data.</text>
</comment>
<organism evidence="2 3">
    <name type="scientific">Sutcliffiella tianshenii</name>
    <dbReference type="NCBI Taxonomy" id="1463404"/>
    <lineage>
        <taxon>Bacteria</taxon>
        <taxon>Bacillati</taxon>
        <taxon>Bacillota</taxon>
        <taxon>Bacilli</taxon>
        <taxon>Bacillales</taxon>
        <taxon>Bacillaceae</taxon>
        <taxon>Sutcliffiella</taxon>
    </lineage>
</organism>
<sequence length="162" mass="19179">MLNKIVLWVVLIAPWFTLFFLKKDEIKRYMPAAISASFLMTIYNIFAYNQAHWELKDSILPWLDPLFVSGVFGAFPVIALWVFHFTYGRFGSYLLTNIVIDFMFAVFPIHYVFQEILGIYKLINISALERFFLFVIFSVVLYGFYKWQEGIFRQNVDPGRNK</sequence>
<proteinExistence type="predicted"/>
<reference evidence="2 3" key="1">
    <citation type="submission" date="2021-01" db="EMBL/GenBank/DDBJ databases">
        <title>Genomic Encyclopedia of Type Strains, Phase IV (KMG-IV): sequencing the most valuable type-strain genomes for metagenomic binning, comparative biology and taxonomic classification.</title>
        <authorList>
            <person name="Goeker M."/>
        </authorList>
    </citation>
    <scope>NUCLEOTIDE SEQUENCE [LARGE SCALE GENOMIC DNA]</scope>
    <source>
        <strain evidence="2 3">DSM 25879</strain>
    </source>
</reference>
<accession>A0ABS2NYN8</accession>
<feature type="transmembrane region" description="Helical" evidence="1">
    <location>
        <begin position="29"/>
        <end position="46"/>
    </location>
</feature>
<protein>
    <submittedName>
        <fullName evidence="2">Uncharacterized protein</fullName>
    </submittedName>
</protein>
<feature type="transmembrane region" description="Helical" evidence="1">
    <location>
        <begin position="6"/>
        <end position="22"/>
    </location>
</feature>
<keyword evidence="1" id="KW-0812">Transmembrane</keyword>